<feature type="compositionally biased region" description="Acidic residues" evidence="1">
    <location>
        <begin position="296"/>
        <end position="318"/>
    </location>
</feature>
<proteinExistence type="predicted"/>
<sequence length="641" mass="68967">MREAAEEYDRRTQETLRDLLPGGGLAMHSCEFATLPHGMALTKAARVSNAAWLGGFAQLRGEHAGARFGGDGGTEDLRAESDLPDVHSLQAAMQKVSEAVEVIEEARGANEHLPPQVPKADDVKKLSDYSRSQKRAQRVYVVVLHSADWLWLAGHVGAPRLPWFFSVTFNSIVPTFLRGILLCPASELSLAEYQVALQHILHAEQPLLGQVGECPDCGGELDPTGTHLLACRKERRAVEETEGPGQHVLIDVATTQPLSDPHLGAAMMGPGAAARKAGVEQGGNARGERRYMQENAGEEEQVDDDGCEDEDEDEDEEAALGSFMGWKRLAMMGRAREDAVEETDNAMQAGQDGHGGGTQGSGGTQHGQSGQASGGAGEAGRMASRLLESMEEVRQEAETVLAAEGQGLGPERGWTAGYVDEGDTMLRDLERGELGESQYTKLAVACTRVACWLPASKETGRLHAVACWLPASKETGRLPRVACWLPASKETGRLHAGCLLAAGFQGDRSPARGLPAGCRLPRRQVACTRVACWLPASKETGRLHAGCLLAAGFQGDRASGVQAVVEQEAGEAKMKRTWLLARHRENLRMDDMELMVVLSREKGENQQAGYHVEEGTWVFAALRCVRQPLEAVAGEAEIVGN</sequence>
<feature type="compositionally biased region" description="Low complexity" evidence="1">
    <location>
        <begin position="264"/>
        <end position="276"/>
    </location>
</feature>
<evidence type="ECO:0000256" key="1">
    <source>
        <dbReference type="SAM" id="MobiDB-lite"/>
    </source>
</evidence>
<dbReference type="EMBL" id="LGRX02021480">
    <property type="protein sequence ID" value="KAK3256630.1"/>
    <property type="molecule type" value="Genomic_DNA"/>
</dbReference>
<name>A0AAE0FBL3_9CHLO</name>
<comment type="caution">
    <text evidence="2">The sequence shown here is derived from an EMBL/GenBank/DDBJ whole genome shotgun (WGS) entry which is preliminary data.</text>
</comment>
<dbReference type="AlphaFoldDB" id="A0AAE0FBL3"/>
<gene>
    <name evidence="2" type="ORF">CYMTET_34247</name>
</gene>
<feature type="region of interest" description="Disordered" evidence="1">
    <location>
        <begin position="337"/>
        <end position="381"/>
    </location>
</feature>
<protein>
    <submittedName>
        <fullName evidence="2">Uncharacterized protein</fullName>
    </submittedName>
</protein>
<accession>A0AAE0FBL3</accession>
<evidence type="ECO:0000313" key="2">
    <source>
        <dbReference type="EMBL" id="KAK3256630.1"/>
    </source>
</evidence>
<reference evidence="2 3" key="1">
    <citation type="journal article" date="2015" name="Genome Biol. Evol.">
        <title>Comparative Genomics of a Bacterivorous Green Alga Reveals Evolutionary Causalities and Consequences of Phago-Mixotrophic Mode of Nutrition.</title>
        <authorList>
            <person name="Burns J.A."/>
            <person name="Paasch A."/>
            <person name="Narechania A."/>
            <person name="Kim E."/>
        </authorList>
    </citation>
    <scope>NUCLEOTIDE SEQUENCE [LARGE SCALE GENOMIC DNA]</scope>
    <source>
        <strain evidence="2 3">PLY_AMNH</strain>
    </source>
</reference>
<dbReference type="Proteomes" id="UP001190700">
    <property type="component" value="Unassembled WGS sequence"/>
</dbReference>
<evidence type="ECO:0000313" key="3">
    <source>
        <dbReference type="Proteomes" id="UP001190700"/>
    </source>
</evidence>
<keyword evidence="3" id="KW-1185">Reference proteome</keyword>
<feature type="region of interest" description="Disordered" evidence="1">
    <location>
        <begin position="264"/>
        <end position="323"/>
    </location>
</feature>
<organism evidence="2 3">
    <name type="scientific">Cymbomonas tetramitiformis</name>
    <dbReference type="NCBI Taxonomy" id="36881"/>
    <lineage>
        <taxon>Eukaryota</taxon>
        <taxon>Viridiplantae</taxon>
        <taxon>Chlorophyta</taxon>
        <taxon>Pyramimonadophyceae</taxon>
        <taxon>Pyramimonadales</taxon>
        <taxon>Pyramimonadaceae</taxon>
        <taxon>Cymbomonas</taxon>
    </lineage>
</organism>
<feature type="compositionally biased region" description="Gly residues" evidence="1">
    <location>
        <begin position="352"/>
        <end position="365"/>
    </location>
</feature>